<evidence type="ECO:0000313" key="3">
    <source>
        <dbReference type="EMBL" id="AVO36074.1"/>
    </source>
</evidence>
<organism evidence="3 4">
    <name type="scientific">Ottowia oryzae</name>
    <dbReference type="NCBI Taxonomy" id="2109914"/>
    <lineage>
        <taxon>Bacteria</taxon>
        <taxon>Pseudomonadati</taxon>
        <taxon>Pseudomonadota</taxon>
        <taxon>Betaproteobacteria</taxon>
        <taxon>Burkholderiales</taxon>
        <taxon>Comamonadaceae</taxon>
        <taxon>Ottowia</taxon>
    </lineage>
</organism>
<keyword evidence="1" id="KW-1133">Transmembrane helix</keyword>
<evidence type="ECO:0000259" key="2">
    <source>
        <dbReference type="Pfam" id="PF12801"/>
    </source>
</evidence>
<keyword evidence="4" id="KW-1185">Reference proteome</keyword>
<feature type="transmembrane region" description="Helical" evidence="1">
    <location>
        <begin position="462"/>
        <end position="483"/>
    </location>
</feature>
<dbReference type="AlphaFoldDB" id="A0A2S0MJK2"/>
<name>A0A2S0MJK2_9BURK</name>
<sequence length="485" mass="53688">MGCAVHARAPITLTGGGKAQRALAAVGEWLRTHARLIRALQWVVVLVYAVLLVVPAVLPLPDRTAHAWNNLTIAAEFAFWGIWWPFVLVSMVLFGRLWCGVLCPEGALTEWAAKHGRGHGVPRWMRWGGWPFVAFVCTTVYGQMVSVYQYPKAALVVLGGSTVAAMVIGYLYTRGKRAWCRFLCPVNGVFSLLSKLAPMHYRVDDAAWRLSLEDEAHASAQRTIPIHAAPAVDCGPMVALRHMEGNSGCHMCGRCSSHHDAIALQWRSPDDEVVRVAATEADHWQTWLIVFGLLGVAIGAFHWSASPWFVAAKQWIATWLIDHDVMWPLADNAPWWVLTHYPDQNDVFTWLDGGLLLGYVAATALVWGSVTLTLLALSVRLAGPWRTQRLHHLAQSLIPIAGIGVFLGLSAVTLTLLRGEGIVLSWIGPLRLALLAAASLWSLWLGWRILRSWGLAAPRTVLALVPMVAVLAWVCSAWGWLFWWW</sequence>
<accession>A0A2S0MJK2</accession>
<evidence type="ECO:0000313" key="4">
    <source>
        <dbReference type="Proteomes" id="UP000239709"/>
    </source>
</evidence>
<gene>
    <name evidence="3" type="ORF">C6570_09345</name>
</gene>
<keyword evidence="1" id="KW-0472">Membrane</keyword>
<dbReference type="EMBL" id="CP027666">
    <property type="protein sequence ID" value="AVO36074.1"/>
    <property type="molecule type" value="Genomic_DNA"/>
</dbReference>
<feature type="transmembrane region" description="Helical" evidence="1">
    <location>
        <begin position="153"/>
        <end position="172"/>
    </location>
</feature>
<feature type="transmembrane region" description="Helical" evidence="1">
    <location>
        <begin position="287"/>
        <end position="305"/>
    </location>
</feature>
<feature type="transmembrane region" description="Helical" evidence="1">
    <location>
        <begin position="356"/>
        <end position="377"/>
    </location>
</feature>
<feature type="transmembrane region" description="Helical" evidence="1">
    <location>
        <begin position="78"/>
        <end position="103"/>
    </location>
</feature>
<feature type="transmembrane region" description="Helical" evidence="1">
    <location>
        <begin position="124"/>
        <end position="141"/>
    </location>
</feature>
<feature type="transmembrane region" description="Helical" evidence="1">
    <location>
        <begin position="39"/>
        <end position="58"/>
    </location>
</feature>
<feature type="transmembrane region" description="Helical" evidence="1">
    <location>
        <begin position="429"/>
        <end position="450"/>
    </location>
</feature>
<feature type="domain" description="4Fe-4S ferredoxin-type" evidence="2">
    <location>
        <begin position="79"/>
        <end position="118"/>
    </location>
</feature>
<dbReference type="InterPro" id="IPR017896">
    <property type="entry name" value="4Fe4S_Fe-S-bd"/>
</dbReference>
<dbReference type="KEGG" id="otk:C6570_09345"/>
<feature type="domain" description="4Fe-4S ferredoxin-type" evidence="2">
    <location>
        <begin position="163"/>
        <end position="197"/>
    </location>
</feature>
<keyword evidence="1" id="KW-0812">Transmembrane</keyword>
<dbReference type="OrthoDB" id="9806398at2"/>
<feature type="transmembrane region" description="Helical" evidence="1">
    <location>
        <begin position="397"/>
        <end position="417"/>
    </location>
</feature>
<evidence type="ECO:0000256" key="1">
    <source>
        <dbReference type="SAM" id="Phobius"/>
    </source>
</evidence>
<dbReference type="Proteomes" id="UP000239709">
    <property type="component" value="Chromosome"/>
</dbReference>
<dbReference type="Pfam" id="PF12801">
    <property type="entry name" value="Fer4_5"/>
    <property type="match status" value="2"/>
</dbReference>
<proteinExistence type="predicted"/>
<reference evidence="3 4" key="1">
    <citation type="submission" date="2018-03" db="EMBL/GenBank/DDBJ databases">
        <title>Genome sequencing of Ottowia sp.</title>
        <authorList>
            <person name="Kim S.-J."/>
            <person name="Heo J."/>
            <person name="Kwon S.-W."/>
        </authorList>
    </citation>
    <scope>NUCLEOTIDE SEQUENCE [LARGE SCALE GENOMIC DNA]</scope>
    <source>
        <strain evidence="3 4">KADR8-3</strain>
    </source>
</reference>
<protein>
    <recommendedName>
        <fullName evidence="2">4Fe-4S ferredoxin-type domain-containing protein</fullName>
    </recommendedName>
</protein>